<dbReference type="EC" id="1.5.1.3" evidence="2"/>
<evidence type="ECO:0000256" key="7">
    <source>
        <dbReference type="RuleBase" id="RU004474"/>
    </source>
</evidence>
<evidence type="ECO:0000256" key="6">
    <source>
        <dbReference type="ARBA" id="ARBA00023002"/>
    </source>
</evidence>
<evidence type="ECO:0000313" key="9">
    <source>
        <dbReference type="EMBL" id="KAG9323248.1"/>
    </source>
</evidence>
<dbReference type="Pfam" id="PF00186">
    <property type="entry name" value="DHFR_1"/>
    <property type="match status" value="1"/>
</dbReference>
<dbReference type="Gene3D" id="3.40.430.10">
    <property type="entry name" value="Dihydrofolate Reductase, subunit A"/>
    <property type="match status" value="1"/>
</dbReference>
<dbReference type="CDD" id="cd00209">
    <property type="entry name" value="DHFR"/>
    <property type="match status" value="1"/>
</dbReference>
<dbReference type="GO" id="GO:0005739">
    <property type="term" value="C:mitochondrion"/>
    <property type="evidence" value="ECO:0007669"/>
    <property type="project" value="TreeGrafter"/>
</dbReference>
<organism evidence="9 10">
    <name type="scientific">Mortierella alpina</name>
    <name type="common">Oleaginous fungus</name>
    <name type="synonym">Mortierella renispora</name>
    <dbReference type="NCBI Taxonomy" id="64518"/>
    <lineage>
        <taxon>Eukaryota</taxon>
        <taxon>Fungi</taxon>
        <taxon>Fungi incertae sedis</taxon>
        <taxon>Mucoromycota</taxon>
        <taxon>Mortierellomycotina</taxon>
        <taxon>Mortierellomycetes</taxon>
        <taxon>Mortierellales</taxon>
        <taxon>Mortierellaceae</taxon>
        <taxon>Mortierella</taxon>
    </lineage>
</organism>
<comment type="caution">
    <text evidence="9">The sequence shown here is derived from an EMBL/GenBank/DDBJ whole genome shotgun (WGS) entry which is preliminary data.</text>
</comment>
<dbReference type="GO" id="GO:0050661">
    <property type="term" value="F:NADP binding"/>
    <property type="evidence" value="ECO:0007669"/>
    <property type="project" value="InterPro"/>
</dbReference>
<keyword evidence="4" id="KW-0554">One-carbon metabolism</keyword>
<evidence type="ECO:0000259" key="8">
    <source>
        <dbReference type="PROSITE" id="PS51330"/>
    </source>
</evidence>
<accession>A0A9P8A1Z5</accession>
<dbReference type="PANTHER" id="PTHR48069:SF3">
    <property type="entry name" value="DIHYDROFOLATE REDUCTASE"/>
    <property type="match status" value="1"/>
</dbReference>
<name>A0A9P8A1Z5_MORAP</name>
<dbReference type="InterPro" id="IPR024072">
    <property type="entry name" value="DHFR-like_dom_sf"/>
</dbReference>
<dbReference type="PRINTS" id="PR00070">
    <property type="entry name" value="DHFR"/>
</dbReference>
<evidence type="ECO:0000256" key="5">
    <source>
        <dbReference type="ARBA" id="ARBA00022857"/>
    </source>
</evidence>
<dbReference type="PROSITE" id="PS00075">
    <property type="entry name" value="DHFR_1"/>
    <property type="match status" value="1"/>
</dbReference>
<sequence length="232" mass="25828">MRSFSIVVAADLANGIGLRGGLPWRLRKDMAFFARITSKVVQQESSLQQQASSNPINACIMGRLTWESIPSKFRPLTSRFNIIVSRNPHYLDDKPEKDNPLVALAPSLDAALDLVASMQKPTTSTATAAAAITASGTPALQIERVFLIGGAQLYNEGIQSQHCQHIFLTRIQSTVECDTFFPEIRPQDYRLLPGPESHAFLEAYLQEPVEAGWIREGEFEFEYTVYDRVVVV</sequence>
<dbReference type="AlphaFoldDB" id="A0A9P8A1Z5"/>
<keyword evidence="6" id="KW-0560">Oxidoreductase</keyword>
<feature type="domain" description="DHFR" evidence="8">
    <location>
        <begin position="3"/>
        <end position="228"/>
    </location>
</feature>
<evidence type="ECO:0000256" key="4">
    <source>
        <dbReference type="ARBA" id="ARBA00022563"/>
    </source>
</evidence>
<evidence type="ECO:0000256" key="2">
    <source>
        <dbReference type="ARBA" id="ARBA00012856"/>
    </source>
</evidence>
<proteinExistence type="inferred from homology"/>
<protein>
    <recommendedName>
        <fullName evidence="3">Dihydrofolate reductase</fullName>
        <ecNumber evidence="2">1.5.1.3</ecNumber>
    </recommendedName>
</protein>
<dbReference type="GO" id="GO:0006730">
    <property type="term" value="P:one-carbon metabolic process"/>
    <property type="evidence" value="ECO:0007669"/>
    <property type="project" value="UniProtKB-KW"/>
</dbReference>
<dbReference type="PANTHER" id="PTHR48069">
    <property type="entry name" value="DIHYDROFOLATE REDUCTASE"/>
    <property type="match status" value="1"/>
</dbReference>
<dbReference type="SUPFAM" id="SSF53597">
    <property type="entry name" value="Dihydrofolate reductase-like"/>
    <property type="match status" value="1"/>
</dbReference>
<dbReference type="InterPro" id="IPR012259">
    <property type="entry name" value="DHFR"/>
</dbReference>
<comment type="similarity">
    <text evidence="7">Belongs to the dihydrofolate reductase family.</text>
</comment>
<dbReference type="GO" id="GO:0046452">
    <property type="term" value="P:dihydrofolate metabolic process"/>
    <property type="evidence" value="ECO:0007669"/>
    <property type="project" value="TreeGrafter"/>
</dbReference>
<dbReference type="InterPro" id="IPR017925">
    <property type="entry name" value="DHFR_CS"/>
</dbReference>
<keyword evidence="5" id="KW-0521">NADP</keyword>
<reference evidence="9" key="1">
    <citation type="submission" date="2021-07" db="EMBL/GenBank/DDBJ databases">
        <title>Draft genome of Mortierella alpina, strain LL118, isolated from an aspen leaf litter sample.</title>
        <authorList>
            <person name="Yang S."/>
            <person name="Vinatzer B.A."/>
        </authorList>
    </citation>
    <scope>NUCLEOTIDE SEQUENCE</scope>
    <source>
        <strain evidence="9">LL118</strain>
    </source>
</reference>
<evidence type="ECO:0000256" key="3">
    <source>
        <dbReference type="ARBA" id="ARBA00018886"/>
    </source>
</evidence>
<dbReference type="EMBL" id="JAIFTL010000109">
    <property type="protein sequence ID" value="KAG9323248.1"/>
    <property type="molecule type" value="Genomic_DNA"/>
</dbReference>
<dbReference type="GO" id="GO:0004146">
    <property type="term" value="F:dihydrofolate reductase activity"/>
    <property type="evidence" value="ECO:0007669"/>
    <property type="project" value="UniProtKB-EC"/>
</dbReference>
<dbReference type="Proteomes" id="UP000717515">
    <property type="component" value="Unassembled WGS sequence"/>
</dbReference>
<dbReference type="GO" id="GO:0046654">
    <property type="term" value="P:tetrahydrofolate biosynthetic process"/>
    <property type="evidence" value="ECO:0007669"/>
    <property type="project" value="InterPro"/>
</dbReference>
<comment type="pathway">
    <text evidence="1">Cofactor biosynthesis; tetrahydrofolate biosynthesis; 5,6,7,8-tetrahydrofolate from 7,8-dihydrofolate: step 1/1.</text>
</comment>
<dbReference type="GO" id="GO:0046655">
    <property type="term" value="P:folic acid metabolic process"/>
    <property type="evidence" value="ECO:0007669"/>
    <property type="project" value="TreeGrafter"/>
</dbReference>
<evidence type="ECO:0000313" key="10">
    <source>
        <dbReference type="Proteomes" id="UP000717515"/>
    </source>
</evidence>
<dbReference type="PROSITE" id="PS51330">
    <property type="entry name" value="DHFR_2"/>
    <property type="match status" value="1"/>
</dbReference>
<gene>
    <name evidence="9" type="ORF">KVV02_000142</name>
</gene>
<dbReference type="InterPro" id="IPR001796">
    <property type="entry name" value="DHFR_dom"/>
</dbReference>
<evidence type="ECO:0000256" key="1">
    <source>
        <dbReference type="ARBA" id="ARBA00004903"/>
    </source>
</evidence>